<sequence>IQEEQHNKEPESCECNKEFENDEYYEESENYECNKELENDEINKEPEHSPESESLPELKSLFELESLLELESPLKPKKAFFKNGRIYSFLEVFNDSVRCIQVFTCDHYSQFKPKPKDPNKKNRNVELKKCRCLWSIRLTYDQNDEKYYISQSILYYNYPFIPIQFICFLPSNCEISEDIKEEIHLAKKAGISTLQIQSLLQKCNSDPEFSYEFELNQENHLKHVIWVYASQKQQYIHFHNMIVFVNTYKYNYFSMPFRLFGAFLRIFGTALQTILINNDLPMGDTIFSVLTEKHDIKHGLCIWHMLKNIKTNMTSKLGVKYNEFHKNLIKCFNHCIDQNQFEEQLNSIVENEDYSEASAYLKDHFFADMFSTQRGESMNKLLKSFLDCKIRLTDFLAAFKQAFDHREEAKLFDAVCLEEIHS</sequence>
<protein>
    <submittedName>
        <fullName evidence="1">11368_t:CDS:1</fullName>
    </submittedName>
</protein>
<keyword evidence="2" id="KW-1185">Reference proteome</keyword>
<reference evidence="1" key="1">
    <citation type="submission" date="2021-06" db="EMBL/GenBank/DDBJ databases">
        <authorList>
            <person name="Kallberg Y."/>
            <person name="Tangrot J."/>
            <person name="Rosling A."/>
        </authorList>
    </citation>
    <scope>NUCLEOTIDE SEQUENCE</scope>
    <source>
        <strain evidence="1">AU212A</strain>
    </source>
</reference>
<dbReference type="EMBL" id="CAJVPM010005968">
    <property type="protein sequence ID" value="CAG8529883.1"/>
    <property type="molecule type" value="Genomic_DNA"/>
</dbReference>
<feature type="non-terminal residue" evidence="1">
    <location>
        <position position="1"/>
    </location>
</feature>
<comment type="caution">
    <text evidence="1">The sequence shown here is derived from an EMBL/GenBank/DDBJ whole genome shotgun (WGS) entry which is preliminary data.</text>
</comment>
<evidence type="ECO:0000313" key="2">
    <source>
        <dbReference type="Proteomes" id="UP000789860"/>
    </source>
</evidence>
<evidence type="ECO:0000313" key="1">
    <source>
        <dbReference type="EMBL" id="CAG8529883.1"/>
    </source>
</evidence>
<name>A0ACA9LM24_9GLOM</name>
<dbReference type="Proteomes" id="UP000789860">
    <property type="component" value="Unassembled WGS sequence"/>
</dbReference>
<accession>A0ACA9LM24</accession>
<organism evidence="1 2">
    <name type="scientific">Scutellospora calospora</name>
    <dbReference type="NCBI Taxonomy" id="85575"/>
    <lineage>
        <taxon>Eukaryota</taxon>
        <taxon>Fungi</taxon>
        <taxon>Fungi incertae sedis</taxon>
        <taxon>Mucoromycota</taxon>
        <taxon>Glomeromycotina</taxon>
        <taxon>Glomeromycetes</taxon>
        <taxon>Diversisporales</taxon>
        <taxon>Gigasporaceae</taxon>
        <taxon>Scutellospora</taxon>
    </lineage>
</organism>
<gene>
    <name evidence="1" type="ORF">SCALOS_LOCUS4413</name>
</gene>
<proteinExistence type="predicted"/>